<evidence type="ECO:0000259" key="1">
    <source>
        <dbReference type="Pfam" id="PF10057"/>
    </source>
</evidence>
<gene>
    <name evidence="2" type="ordered locus">Clocel_3420</name>
</gene>
<sequence>MTKGQIEAKISEAISRFEIEHMGRGPEKIRTVILEDLILIRLKGFLSKSEKSLAQNKEGIDLIKKVRIALFENARESLEEAVKSVLDVNIISTYSDVSTKTGEKIIGIVVDQNIEEKFIK</sequence>
<evidence type="ECO:0000313" key="2">
    <source>
        <dbReference type="EMBL" id="ADL53099.1"/>
    </source>
</evidence>
<keyword evidence="3" id="KW-1185">Reference proteome</keyword>
<name>D9SVN8_CLOC7</name>
<dbReference type="OrthoDB" id="5422931at2"/>
<dbReference type="Pfam" id="PF10057">
    <property type="entry name" value="MpsC"/>
    <property type="match status" value="1"/>
</dbReference>
<protein>
    <recommendedName>
        <fullName evidence="1">Na+-translocating membrane potential-generating system MpsC domain-containing protein</fullName>
    </recommendedName>
</protein>
<proteinExistence type="predicted"/>
<dbReference type="EMBL" id="CP002160">
    <property type="protein sequence ID" value="ADL53099.1"/>
    <property type="molecule type" value="Genomic_DNA"/>
</dbReference>
<evidence type="ECO:0000313" key="3">
    <source>
        <dbReference type="Proteomes" id="UP000002730"/>
    </source>
</evidence>
<dbReference type="AlphaFoldDB" id="D9SVN8"/>
<organism evidence="2 3">
    <name type="scientific">Clostridium cellulovorans (strain ATCC 35296 / DSM 3052 / OCM 3 / 743B)</name>
    <dbReference type="NCBI Taxonomy" id="573061"/>
    <lineage>
        <taxon>Bacteria</taxon>
        <taxon>Bacillati</taxon>
        <taxon>Bacillota</taxon>
        <taxon>Clostridia</taxon>
        <taxon>Eubacteriales</taxon>
        <taxon>Clostridiaceae</taxon>
        <taxon>Clostridium</taxon>
    </lineage>
</organism>
<dbReference type="eggNOG" id="COG5609">
    <property type="taxonomic scope" value="Bacteria"/>
</dbReference>
<reference evidence="2 3" key="1">
    <citation type="submission" date="2010-08" db="EMBL/GenBank/DDBJ databases">
        <title>Complete sequence of Clostridium cellulovorans 743B.</title>
        <authorList>
            <consortium name="US DOE Joint Genome Institute"/>
            <person name="Lucas S."/>
            <person name="Copeland A."/>
            <person name="Lapidus A."/>
            <person name="Cheng J.-F."/>
            <person name="Bruce D."/>
            <person name="Goodwin L."/>
            <person name="Pitluck S."/>
            <person name="Chertkov O."/>
            <person name="Detter J.C."/>
            <person name="Han C."/>
            <person name="Tapia R."/>
            <person name="Land M."/>
            <person name="Hauser L."/>
            <person name="Chang Y.-J."/>
            <person name="Jeffries C."/>
            <person name="Kyrpides N."/>
            <person name="Ivanova N."/>
            <person name="Mikhailova N."/>
            <person name="Hemme C.L."/>
            <person name="Woyke T."/>
        </authorList>
    </citation>
    <scope>NUCLEOTIDE SEQUENCE [LARGE SCALE GENOMIC DNA]</scope>
    <source>
        <strain evidence="3">ATCC 35296 / DSM 3052 / OCM 3 / 743B</strain>
    </source>
</reference>
<dbReference type="HOGENOM" id="CLU_136657_1_0_9"/>
<dbReference type="KEGG" id="ccb:Clocel_3420"/>
<dbReference type="Proteomes" id="UP000002730">
    <property type="component" value="Chromosome"/>
</dbReference>
<feature type="domain" description="Na+-translocating membrane potential-generating system MpsC" evidence="1">
    <location>
        <begin position="2"/>
        <end position="112"/>
    </location>
</feature>
<dbReference type="STRING" id="573061.Clocel_3420"/>
<dbReference type="RefSeq" id="WP_010073498.1">
    <property type="nucleotide sequence ID" value="NC_014393.1"/>
</dbReference>
<accession>D9SVN8</accession>
<dbReference type="InterPro" id="IPR018745">
    <property type="entry name" value="MpsC"/>
</dbReference>